<feature type="domain" description="Type I restriction modification DNA specificity" evidence="4">
    <location>
        <begin position="7"/>
        <end position="168"/>
    </location>
</feature>
<dbReference type="Pfam" id="PF01420">
    <property type="entry name" value="Methylase_S"/>
    <property type="match status" value="2"/>
</dbReference>
<dbReference type="AlphaFoldDB" id="V6RXZ9"/>
<gene>
    <name evidence="5" type="ORF">IP98_00289</name>
</gene>
<dbReference type="InterPro" id="IPR044946">
    <property type="entry name" value="Restrct_endonuc_typeI_TRD_sf"/>
</dbReference>
<protein>
    <submittedName>
        <fullName evidence="5">Type I restriction enzyme S subunit</fullName>
    </submittedName>
</protein>
<reference evidence="5 6" key="1">
    <citation type="journal article" date="2015" name="Stand. Genomic Sci.">
        <title>Genomic Encyclopedia of Bacterial and Archaeal Type Strains, Phase III: the genomes of soil and plant-associated and newly described type strains.</title>
        <authorList>
            <person name="Whitman W.B."/>
            <person name="Woyke T."/>
            <person name="Klenk H.P."/>
            <person name="Zhou Y."/>
            <person name="Lilburn T.G."/>
            <person name="Beck B.J."/>
            <person name="De Vos P."/>
            <person name="Vandamme P."/>
            <person name="Eisen J.A."/>
            <person name="Garrity G."/>
            <person name="Hugenholtz P."/>
            <person name="Kyrpides N.C."/>
        </authorList>
    </citation>
    <scope>NUCLEOTIDE SEQUENCE [LARGE SCALE GENOMIC DNA]</scope>
    <source>
        <strain evidence="5 6">CGMCC 1.7270</strain>
    </source>
</reference>
<dbReference type="STRING" id="1341154.FCR2A7T_24530"/>
<evidence type="ECO:0000313" key="5">
    <source>
        <dbReference type="EMBL" id="TWI15297.1"/>
    </source>
</evidence>
<comment type="caution">
    <text evidence="5">The sequence shown here is derived from an EMBL/GenBank/DDBJ whole genome shotgun (WGS) entry which is preliminary data.</text>
</comment>
<dbReference type="RefSeq" id="WP_023571555.1">
    <property type="nucleotide sequence ID" value="NZ_AVBI01000019.1"/>
</dbReference>
<organism evidence="5 6">
    <name type="scientific">Flavobacterium cauense R2A-7</name>
    <dbReference type="NCBI Taxonomy" id="1341154"/>
    <lineage>
        <taxon>Bacteria</taxon>
        <taxon>Pseudomonadati</taxon>
        <taxon>Bacteroidota</taxon>
        <taxon>Flavobacteriia</taxon>
        <taxon>Flavobacteriales</taxon>
        <taxon>Flavobacteriaceae</taxon>
        <taxon>Flavobacterium</taxon>
    </lineage>
</organism>
<dbReference type="GO" id="GO:0009307">
    <property type="term" value="P:DNA restriction-modification system"/>
    <property type="evidence" value="ECO:0007669"/>
    <property type="project" value="UniProtKB-KW"/>
</dbReference>
<dbReference type="EMBL" id="VLKQ01000001">
    <property type="protein sequence ID" value="TWI15297.1"/>
    <property type="molecule type" value="Genomic_DNA"/>
</dbReference>
<sequence>MKNKIPPKNWQTKKLGDVANYLNGRAFKPTEWEESGKPIIRIQNLNKKTAPYNYTNQIFEDRYKVAKGDLLFAWSASLGAYIWKEQDAWLNQHIFKVEPKDSVNKMFLFYLLEKLVLELYSKAHGSGMVHITKGKFEATEISIPDLATQQAIVSKIEELFSELDKGIEDLKTAQEQLKVYRQSVLKHAFEGKLTNENVKDRVLPEGWIVVNLKEVCEVKRGKSKHRPRNASELYGGNYPFIQTGDIRNANGGYIKKFSQTYSEFGLAQSKLWPKGTLCITIAANIGETAILDFDACFPDSVVGLLSKEEVLSNKYLNYFFISFKQKLEELAPATAQKNINVNILESIKIPIPLIEEQHIIVQEIESRLSVADKMEESIQESLLKSEALRQSILKKAFSGELV</sequence>
<dbReference type="GO" id="GO:0003677">
    <property type="term" value="F:DNA binding"/>
    <property type="evidence" value="ECO:0007669"/>
    <property type="project" value="UniProtKB-KW"/>
</dbReference>
<evidence type="ECO:0000256" key="1">
    <source>
        <dbReference type="ARBA" id="ARBA00010923"/>
    </source>
</evidence>
<keyword evidence="3" id="KW-0238">DNA-binding</keyword>
<dbReference type="PANTHER" id="PTHR43140:SF1">
    <property type="entry name" value="TYPE I RESTRICTION ENZYME ECOKI SPECIFICITY SUBUNIT"/>
    <property type="match status" value="1"/>
</dbReference>
<proteinExistence type="inferred from homology"/>
<dbReference type="Proteomes" id="UP000319848">
    <property type="component" value="Unassembled WGS sequence"/>
</dbReference>
<evidence type="ECO:0000259" key="4">
    <source>
        <dbReference type="Pfam" id="PF01420"/>
    </source>
</evidence>
<dbReference type="Gene3D" id="3.90.220.20">
    <property type="entry name" value="DNA methylase specificity domains"/>
    <property type="match status" value="2"/>
</dbReference>
<comment type="similarity">
    <text evidence="1">Belongs to the type-I restriction system S methylase family.</text>
</comment>
<dbReference type="CDD" id="cd17282">
    <property type="entry name" value="RMtype1_S_Eco16444ORF1681_TRD1-CR1_like"/>
    <property type="match status" value="1"/>
</dbReference>
<evidence type="ECO:0000313" key="6">
    <source>
        <dbReference type="Proteomes" id="UP000319848"/>
    </source>
</evidence>
<evidence type="ECO:0000256" key="3">
    <source>
        <dbReference type="ARBA" id="ARBA00023125"/>
    </source>
</evidence>
<dbReference type="InterPro" id="IPR051212">
    <property type="entry name" value="Type-I_RE_S_subunit"/>
</dbReference>
<feature type="domain" description="Type I restriction modification DNA specificity" evidence="4">
    <location>
        <begin position="204"/>
        <end position="366"/>
    </location>
</feature>
<dbReference type="SUPFAM" id="SSF116734">
    <property type="entry name" value="DNA methylase specificity domain"/>
    <property type="match status" value="2"/>
</dbReference>
<dbReference type="CDD" id="cd17254">
    <property type="entry name" value="RMtype1_S_FclI-TRD1-CR1_like"/>
    <property type="match status" value="1"/>
</dbReference>
<keyword evidence="2" id="KW-0680">Restriction system</keyword>
<dbReference type="PANTHER" id="PTHR43140">
    <property type="entry name" value="TYPE-1 RESTRICTION ENZYME ECOKI SPECIFICITY PROTEIN"/>
    <property type="match status" value="1"/>
</dbReference>
<name>V6RXZ9_9FLAO</name>
<keyword evidence="6" id="KW-1185">Reference proteome</keyword>
<dbReference type="OrthoDB" id="9816225at2"/>
<evidence type="ECO:0000256" key="2">
    <source>
        <dbReference type="ARBA" id="ARBA00022747"/>
    </source>
</evidence>
<accession>V6RXZ9</accession>
<dbReference type="InterPro" id="IPR000055">
    <property type="entry name" value="Restrct_endonuc_typeI_TRD"/>
</dbReference>